<dbReference type="EMBL" id="CM042053">
    <property type="protein sequence ID" value="KAI3715865.1"/>
    <property type="molecule type" value="Genomic_DNA"/>
</dbReference>
<reference evidence="1 2" key="2">
    <citation type="journal article" date="2022" name="Mol. Ecol. Resour.">
        <title>The genomes of chicory, endive, great burdock and yacon provide insights into Asteraceae paleo-polyploidization history and plant inulin production.</title>
        <authorList>
            <person name="Fan W."/>
            <person name="Wang S."/>
            <person name="Wang H."/>
            <person name="Wang A."/>
            <person name="Jiang F."/>
            <person name="Liu H."/>
            <person name="Zhao H."/>
            <person name="Xu D."/>
            <person name="Zhang Y."/>
        </authorList>
    </citation>
    <scope>NUCLEOTIDE SEQUENCE [LARGE SCALE GENOMIC DNA]</scope>
    <source>
        <strain evidence="2">cv. Niubang</strain>
    </source>
</reference>
<protein>
    <submittedName>
        <fullName evidence="1">Uncharacterized protein</fullName>
    </submittedName>
</protein>
<proteinExistence type="predicted"/>
<dbReference type="Proteomes" id="UP001055879">
    <property type="component" value="Linkage Group LG07"/>
</dbReference>
<sequence length="123" mass="12700">MVPATGGVKILVYGGVEGVVIGKGKLGSVGRPGISGGHGGNEGIPVDGISGGHGGNEGIPVDGISGGNGGNEKVAGKPETVKRRRAVVAWRLPEKMRAARRERMTMVEAIWGVVLVWSWNHKL</sequence>
<reference evidence="2" key="1">
    <citation type="journal article" date="2022" name="Mol. Ecol. Resour.">
        <title>The genomes of chicory, endive, great burdock and yacon provide insights into Asteraceae palaeo-polyploidization history and plant inulin production.</title>
        <authorList>
            <person name="Fan W."/>
            <person name="Wang S."/>
            <person name="Wang H."/>
            <person name="Wang A."/>
            <person name="Jiang F."/>
            <person name="Liu H."/>
            <person name="Zhao H."/>
            <person name="Xu D."/>
            <person name="Zhang Y."/>
        </authorList>
    </citation>
    <scope>NUCLEOTIDE SEQUENCE [LARGE SCALE GENOMIC DNA]</scope>
    <source>
        <strain evidence="2">cv. Niubang</strain>
    </source>
</reference>
<evidence type="ECO:0000313" key="1">
    <source>
        <dbReference type="EMBL" id="KAI3715865.1"/>
    </source>
</evidence>
<organism evidence="1 2">
    <name type="scientific">Arctium lappa</name>
    <name type="common">Greater burdock</name>
    <name type="synonym">Lappa major</name>
    <dbReference type="NCBI Taxonomy" id="4217"/>
    <lineage>
        <taxon>Eukaryota</taxon>
        <taxon>Viridiplantae</taxon>
        <taxon>Streptophyta</taxon>
        <taxon>Embryophyta</taxon>
        <taxon>Tracheophyta</taxon>
        <taxon>Spermatophyta</taxon>
        <taxon>Magnoliopsida</taxon>
        <taxon>eudicotyledons</taxon>
        <taxon>Gunneridae</taxon>
        <taxon>Pentapetalae</taxon>
        <taxon>asterids</taxon>
        <taxon>campanulids</taxon>
        <taxon>Asterales</taxon>
        <taxon>Asteraceae</taxon>
        <taxon>Carduoideae</taxon>
        <taxon>Cardueae</taxon>
        <taxon>Arctiinae</taxon>
        <taxon>Arctium</taxon>
    </lineage>
</organism>
<gene>
    <name evidence="1" type="ORF">L6452_22853</name>
</gene>
<evidence type="ECO:0000313" key="2">
    <source>
        <dbReference type="Proteomes" id="UP001055879"/>
    </source>
</evidence>
<keyword evidence="2" id="KW-1185">Reference proteome</keyword>
<comment type="caution">
    <text evidence="1">The sequence shown here is derived from an EMBL/GenBank/DDBJ whole genome shotgun (WGS) entry which is preliminary data.</text>
</comment>
<name>A0ACB9B121_ARCLA</name>
<accession>A0ACB9B121</accession>